<dbReference type="Proteomes" id="UP001152888">
    <property type="component" value="Unassembled WGS sequence"/>
</dbReference>
<name>A0A9P0M211_ACAOB</name>
<protein>
    <submittedName>
        <fullName evidence="1">Uncharacterized protein</fullName>
    </submittedName>
</protein>
<dbReference type="EMBL" id="CAKOFQ010007666">
    <property type="protein sequence ID" value="CAH2006042.1"/>
    <property type="molecule type" value="Genomic_DNA"/>
</dbReference>
<dbReference type="AlphaFoldDB" id="A0A9P0M211"/>
<dbReference type="OrthoDB" id="8047091at2759"/>
<accession>A0A9P0M211</accession>
<sequence>MKPPQFYGTKPWNVYRRQFEAAANANGWSWTEKVTALTLALRADAAAILQRISPEEPEVYEQLVGHLKMRYGQSHLENVYHLN</sequence>
<keyword evidence="2" id="KW-1185">Reference proteome</keyword>
<gene>
    <name evidence="1" type="ORF">ACAOBT_LOCUS28878</name>
</gene>
<comment type="caution">
    <text evidence="1">The sequence shown here is derived from an EMBL/GenBank/DDBJ whole genome shotgun (WGS) entry which is preliminary data.</text>
</comment>
<organism evidence="1 2">
    <name type="scientific">Acanthoscelides obtectus</name>
    <name type="common">Bean weevil</name>
    <name type="synonym">Bruchus obtectus</name>
    <dbReference type="NCBI Taxonomy" id="200917"/>
    <lineage>
        <taxon>Eukaryota</taxon>
        <taxon>Metazoa</taxon>
        <taxon>Ecdysozoa</taxon>
        <taxon>Arthropoda</taxon>
        <taxon>Hexapoda</taxon>
        <taxon>Insecta</taxon>
        <taxon>Pterygota</taxon>
        <taxon>Neoptera</taxon>
        <taxon>Endopterygota</taxon>
        <taxon>Coleoptera</taxon>
        <taxon>Polyphaga</taxon>
        <taxon>Cucujiformia</taxon>
        <taxon>Chrysomeloidea</taxon>
        <taxon>Chrysomelidae</taxon>
        <taxon>Bruchinae</taxon>
        <taxon>Bruchini</taxon>
        <taxon>Acanthoscelides</taxon>
    </lineage>
</organism>
<evidence type="ECO:0000313" key="1">
    <source>
        <dbReference type="EMBL" id="CAH2006042.1"/>
    </source>
</evidence>
<reference evidence="1" key="1">
    <citation type="submission" date="2022-03" db="EMBL/GenBank/DDBJ databases">
        <authorList>
            <person name="Sayadi A."/>
        </authorList>
    </citation>
    <scope>NUCLEOTIDE SEQUENCE</scope>
</reference>
<dbReference type="PANTHER" id="PTHR45823:SF1">
    <property type="entry name" value="T-SNARE COILED-COIL HOMOLOGY DOMAIN-CONTAINING PROTEIN"/>
    <property type="match status" value="1"/>
</dbReference>
<dbReference type="PANTHER" id="PTHR45823">
    <property type="entry name" value="T-SNARE COILED-COIL HOMOLOGY DOMAIN-CONTAINING PROTEIN"/>
    <property type="match status" value="1"/>
</dbReference>
<evidence type="ECO:0000313" key="2">
    <source>
        <dbReference type="Proteomes" id="UP001152888"/>
    </source>
</evidence>
<proteinExistence type="predicted"/>